<evidence type="ECO:0000259" key="4">
    <source>
        <dbReference type="PROSITE" id="PS50013"/>
    </source>
</evidence>
<keyword evidence="5" id="KW-0687">Ribonucleoprotein</keyword>
<evidence type="ECO:0000313" key="6">
    <source>
        <dbReference type="Proteomes" id="UP001190700"/>
    </source>
</evidence>
<accession>A0AAE0C9I8</accession>
<keyword evidence="6" id="KW-1185">Reference proteome</keyword>
<dbReference type="Gene3D" id="2.40.50.40">
    <property type="match status" value="1"/>
</dbReference>
<dbReference type="Proteomes" id="UP001190700">
    <property type="component" value="Unassembled WGS sequence"/>
</dbReference>
<dbReference type="InterPro" id="IPR023780">
    <property type="entry name" value="Chromo_domain"/>
</dbReference>
<evidence type="ECO:0000256" key="1">
    <source>
        <dbReference type="ARBA" id="ARBA00004123"/>
    </source>
</evidence>
<evidence type="ECO:0000313" key="5">
    <source>
        <dbReference type="EMBL" id="KAK3249792.1"/>
    </source>
</evidence>
<organism evidence="5 6">
    <name type="scientific">Cymbomonas tetramitiformis</name>
    <dbReference type="NCBI Taxonomy" id="36881"/>
    <lineage>
        <taxon>Eukaryota</taxon>
        <taxon>Viridiplantae</taxon>
        <taxon>Chlorophyta</taxon>
        <taxon>Pyramimonadophyceae</taxon>
        <taxon>Pyramimonadales</taxon>
        <taxon>Pyramimonadaceae</taxon>
        <taxon>Cymbomonas</taxon>
    </lineage>
</organism>
<sequence length="178" mass="20084">MGRGKGPKRRKTDSEVVLLAQGKGAVKRTQKNPFDCHGSDDVFFTVREIKAEAYSKGKPVWLIGWEGYGDDADTWEPIENLAGHEQEIHAFRKAREEKSSTEQAQHTKKRKPVEDAEASEKDANPDVDIVAEWVEGKTAKRKAACWQFYKVKLDHEQNDKVVAVCMLQSMRTGIIANV</sequence>
<dbReference type="GO" id="GO:0005634">
    <property type="term" value="C:nucleus"/>
    <property type="evidence" value="ECO:0007669"/>
    <property type="project" value="UniProtKB-SubCell"/>
</dbReference>
<dbReference type="PROSITE" id="PS50013">
    <property type="entry name" value="CHROMO_2"/>
    <property type="match status" value="1"/>
</dbReference>
<protein>
    <submittedName>
        <fullName evidence="5">La ribonucleoprotein</fullName>
    </submittedName>
</protein>
<gene>
    <name evidence="5" type="ORF">CYMTET_40795</name>
</gene>
<dbReference type="InterPro" id="IPR000953">
    <property type="entry name" value="Chromo/chromo_shadow_dom"/>
</dbReference>
<dbReference type="InterPro" id="IPR051219">
    <property type="entry name" value="Heterochromatin_chromo-domain"/>
</dbReference>
<keyword evidence="2" id="KW-0539">Nucleus</keyword>
<dbReference type="SUPFAM" id="SSF54160">
    <property type="entry name" value="Chromo domain-like"/>
    <property type="match status" value="1"/>
</dbReference>
<evidence type="ECO:0000256" key="3">
    <source>
        <dbReference type="SAM" id="MobiDB-lite"/>
    </source>
</evidence>
<dbReference type="AlphaFoldDB" id="A0AAE0C9I8"/>
<evidence type="ECO:0000256" key="2">
    <source>
        <dbReference type="ARBA" id="ARBA00023242"/>
    </source>
</evidence>
<dbReference type="Pfam" id="PF00385">
    <property type="entry name" value="Chromo"/>
    <property type="match status" value="1"/>
</dbReference>
<proteinExistence type="predicted"/>
<dbReference type="PANTHER" id="PTHR22812">
    <property type="entry name" value="CHROMOBOX PROTEIN"/>
    <property type="match status" value="1"/>
</dbReference>
<comment type="subcellular location">
    <subcellularLocation>
        <location evidence="1">Nucleus</location>
    </subcellularLocation>
</comment>
<reference evidence="5 6" key="1">
    <citation type="journal article" date="2015" name="Genome Biol. Evol.">
        <title>Comparative Genomics of a Bacterivorous Green Alga Reveals Evolutionary Causalities and Consequences of Phago-Mixotrophic Mode of Nutrition.</title>
        <authorList>
            <person name="Burns J.A."/>
            <person name="Paasch A."/>
            <person name="Narechania A."/>
            <person name="Kim E."/>
        </authorList>
    </citation>
    <scope>NUCLEOTIDE SEQUENCE [LARGE SCALE GENOMIC DNA]</scope>
    <source>
        <strain evidence="5 6">PLY_AMNH</strain>
    </source>
</reference>
<name>A0AAE0C9I8_9CHLO</name>
<dbReference type="EMBL" id="LGRX02027130">
    <property type="protein sequence ID" value="KAK3249792.1"/>
    <property type="molecule type" value="Genomic_DNA"/>
</dbReference>
<dbReference type="CDD" id="cd00024">
    <property type="entry name" value="CD_CSD"/>
    <property type="match status" value="1"/>
</dbReference>
<feature type="region of interest" description="Disordered" evidence="3">
    <location>
        <begin position="92"/>
        <end position="122"/>
    </location>
</feature>
<feature type="compositionally biased region" description="Basic and acidic residues" evidence="3">
    <location>
        <begin position="112"/>
        <end position="122"/>
    </location>
</feature>
<feature type="domain" description="Chromo" evidence="4">
    <location>
        <begin position="44"/>
        <end position="103"/>
    </location>
</feature>
<dbReference type="GO" id="GO:1990904">
    <property type="term" value="C:ribonucleoprotein complex"/>
    <property type="evidence" value="ECO:0007669"/>
    <property type="project" value="UniProtKB-KW"/>
</dbReference>
<dbReference type="InterPro" id="IPR016197">
    <property type="entry name" value="Chromo-like_dom_sf"/>
</dbReference>
<comment type="caution">
    <text evidence="5">The sequence shown here is derived from an EMBL/GenBank/DDBJ whole genome shotgun (WGS) entry which is preliminary data.</text>
</comment>